<feature type="domain" description="Histidine kinase/HSP90-like ATPase" evidence="1">
    <location>
        <begin position="22"/>
        <end position="101"/>
    </location>
</feature>
<reference evidence="2 3" key="1">
    <citation type="submission" date="2016-06" db="EMBL/GenBank/DDBJ databases">
        <authorList>
            <person name="Kjaerup R.B."/>
            <person name="Dalgaard T.S."/>
            <person name="Juul-Madsen H.R."/>
        </authorList>
    </citation>
    <scope>NUCLEOTIDE SEQUENCE [LARGE SCALE GENOMIC DNA]</scope>
    <source>
        <strain evidence="2 3">1199456.5</strain>
    </source>
</reference>
<dbReference type="Gene3D" id="3.30.565.10">
    <property type="entry name" value="Histidine kinase-like ATPase, C-terminal domain"/>
    <property type="match status" value="1"/>
</dbReference>
<accession>A0A1A0LWL8</accession>
<dbReference type="InterPro" id="IPR036890">
    <property type="entry name" value="HATPase_C_sf"/>
</dbReference>
<proteinExistence type="predicted"/>
<evidence type="ECO:0000259" key="1">
    <source>
        <dbReference type="Pfam" id="PF13581"/>
    </source>
</evidence>
<comment type="caution">
    <text evidence="2">The sequence shown here is derived from an EMBL/GenBank/DDBJ whole genome shotgun (WGS) entry which is preliminary data.</text>
</comment>
<evidence type="ECO:0000313" key="2">
    <source>
        <dbReference type="EMBL" id="OBA77530.1"/>
    </source>
</evidence>
<evidence type="ECO:0000313" key="3">
    <source>
        <dbReference type="Proteomes" id="UP000093962"/>
    </source>
</evidence>
<organism evidence="2 3">
    <name type="scientific">Mycolicibacterium mucogenicum</name>
    <name type="common">Mycobacterium mucogenicum</name>
    <dbReference type="NCBI Taxonomy" id="56689"/>
    <lineage>
        <taxon>Bacteria</taxon>
        <taxon>Bacillati</taxon>
        <taxon>Actinomycetota</taxon>
        <taxon>Actinomycetes</taxon>
        <taxon>Mycobacteriales</taxon>
        <taxon>Mycobacteriaceae</taxon>
        <taxon>Mycolicibacterium</taxon>
    </lineage>
</organism>
<name>A0A1A0LWL8_MYCMU</name>
<dbReference type="InterPro" id="IPR003594">
    <property type="entry name" value="HATPase_dom"/>
</dbReference>
<dbReference type="RefSeq" id="WP_061007046.1">
    <property type="nucleotide sequence ID" value="NZ_LSKA01000533.1"/>
</dbReference>
<protein>
    <submittedName>
        <fullName evidence="2">Anti-sigma regulatory factor</fullName>
    </submittedName>
</protein>
<dbReference type="Proteomes" id="UP000093962">
    <property type="component" value="Unassembled WGS sequence"/>
</dbReference>
<gene>
    <name evidence="2" type="ORF">A5642_06010</name>
</gene>
<dbReference type="Pfam" id="PF13581">
    <property type="entry name" value="HATPase_c_2"/>
    <property type="match status" value="1"/>
</dbReference>
<dbReference type="AlphaFoldDB" id="A0A1A0LWL8"/>
<dbReference type="EMBL" id="LZSF01000277">
    <property type="protein sequence ID" value="OBA77530.1"/>
    <property type="molecule type" value="Genomic_DNA"/>
</dbReference>
<sequence>MVEAVGQGSLASSDRSVELIVAASPESLAVLRTLVAAVAAFEDFDLDAIADIRLAVDEACTGLIRAAVPGSSLRVVVDPANDAVVIRASATCVADDNRGDAVVKPDSFSWHVLSSLADEVSTFADEQAIDGTQVLGVSLTSRRVSLQR</sequence>